<dbReference type="InterPro" id="IPR025870">
    <property type="entry name" value="Glyoxalase-like_dom"/>
</dbReference>
<dbReference type="InterPro" id="IPR029068">
    <property type="entry name" value="Glyas_Bleomycin-R_OHBP_Dase"/>
</dbReference>
<protein>
    <recommendedName>
        <fullName evidence="1">Glyoxalase-like domain-containing protein</fullName>
    </recommendedName>
</protein>
<sequence length="237" mass="25417">MTFYELDHVTLGVSHLYDGAERLRRATGLRSAEGGWLTGMPTAHRVVPLPGGAYINIESVIARPADPDPGVRMFAGWFEDVTAAGDHWMTWNLRVRSRAELQAVADRLGGEVVTAPGATRPDGTTTTTVMAPGNAATTWARGLPNFYLRDDQVGPLVAAQVEHERRLTKIAWLEIGADRAEVVEHIGAETLELLPLRLVDGPVGLRAIGLTAADGDEIVIRADSAAPTLAELASRIA</sequence>
<dbReference type="Gene3D" id="3.10.180.10">
    <property type="entry name" value="2,3-Dihydroxybiphenyl 1,2-Dioxygenase, domain 1"/>
    <property type="match status" value="1"/>
</dbReference>
<dbReference type="EMBL" id="JACCBU010000001">
    <property type="protein sequence ID" value="NYE70828.1"/>
    <property type="molecule type" value="Genomic_DNA"/>
</dbReference>
<organism evidence="2 3">
    <name type="scientific">Microlunatus parietis</name>
    <dbReference type="NCBI Taxonomy" id="682979"/>
    <lineage>
        <taxon>Bacteria</taxon>
        <taxon>Bacillati</taxon>
        <taxon>Actinomycetota</taxon>
        <taxon>Actinomycetes</taxon>
        <taxon>Propionibacteriales</taxon>
        <taxon>Propionibacteriaceae</taxon>
        <taxon>Microlunatus</taxon>
    </lineage>
</organism>
<proteinExistence type="predicted"/>
<evidence type="ECO:0000313" key="3">
    <source>
        <dbReference type="Proteomes" id="UP000569914"/>
    </source>
</evidence>
<accession>A0A7Y9LBG7</accession>
<dbReference type="Pfam" id="PF13468">
    <property type="entry name" value="Glyoxalase_3"/>
    <property type="match status" value="1"/>
</dbReference>
<comment type="caution">
    <text evidence="2">The sequence shown here is derived from an EMBL/GenBank/DDBJ whole genome shotgun (WGS) entry which is preliminary data.</text>
</comment>
<gene>
    <name evidence="2" type="ORF">BKA15_002157</name>
</gene>
<keyword evidence="3" id="KW-1185">Reference proteome</keyword>
<name>A0A7Y9LBG7_9ACTN</name>
<dbReference type="RefSeq" id="WP_179750576.1">
    <property type="nucleotide sequence ID" value="NZ_JACCBU010000001.1"/>
</dbReference>
<dbReference type="Proteomes" id="UP000569914">
    <property type="component" value="Unassembled WGS sequence"/>
</dbReference>
<feature type="domain" description="Glyoxalase-like" evidence="1">
    <location>
        <begin position="6"/>
        <end position="189"/>
    </location>
</feature>
<dbReference type="AlphaFoldDB" id="A0A7Y9LBG7"/>
<reference evidence="2 3" key="1">
    <citation type="submission" date="2020-07" db="EMBL/GenBank/DDBJ databases">
        <title>Sequencing the genomes of 1000 actinobacteria strains.</title>
        <authorList>
            <person name="Klenk H.-P."/>
        </authorList>
    </citation>
    <scope>NUCLEOTIDE SEQUENCE [LARGE SCALE GENOMIC DNA]</scope>
    <source>
        <strain evidence="2 3">DSM 22083</strain>
    </source>
</reference>
<evidence type="ECO:0000259" key="1">
    <source>
        <dbReference type="Pfam" id="PF13468"/>
    </source>
</evidence>
<dbReference type="SUPFAM" id="SSF54593">
    <property type="entry name" value="Glyoxalase/Bleomycin resistance protein/Dihydroxybiphenyl dioxygenase"/>
    <property type="match status" value="1"/>
</dbReference>
<evidence type="ECO:0000313" key="2">
    <source>
        <dbReference type="EMBL" id="NYE70828.1"/>
    </source>
</evidence>